<dbReference type="InterPro" id="IPR017853">
    <property type="entry name" value="GH"/>
</dbReference>
<dbReference type="SUPFAM" id="SSF51445">
    <property type="entry name" value="(Trans)glycosidases"/>
    <property type="match status" value="1"/>
</dbReference>
<dbReference type="Gene3D" id="3.20.20.80">
    <property type="entry name" value="Glycosidases"/>
    <property type="match status" value="1"/>
</dbReference>
<dbReference type="Pfam" id="PF00232">
    <property type="entry name" value="Glyco_hydro_1"/>
    <property type="match status" value="1"/>
</dbReference>
<reference evidence="6" key="1">
    <citation type="submission" date="2017-05" db="EMBL/GenBank/DDBJ databases">
        <title>The Genome Sequence of EEnterococcus faecalis 9F2_4866.</title>
        <authorList>
            <consortium name="The Broad Institute Genomics Platform"/>
            <consortium name="The Broad Institute Genomic Center for Infectious Diseases"/>
            <person name="Earl A."/>
            <person name="Manson A."/>
            <person name="Schwartman J."/>
            <person name="Gilmore M."/>
            <person name="Abouelleil A."/>
            <person name="Cao P."/>
            <person name="Chapman S."/>
            <person name="Cusick C."/>
            <person name="Shea T."/>
            <person name="Young S."/>
            <person name="Neafsey D."/>
            <person name="Nusbaum C."/>
            <person name="Birren B."/>
        </authorList>
    </citation>
    <scope>NUCLEOTIDE SEQUENCE [LARGE SCALE GENOMIC DNA]</scope>
    <source>
        <strain evidence="6">12C11_DIV0727</strain>
    </source>
</reference>
<keyword evidence="2" id="KW-0378">Hydrolase</keyword>
<gene>
    <name evidence="5" type="ORF">A5866_002450</name>
</gene>
<proteinExistence type="inferred from homology"/>
<dbReference type="PROSITE" id="PS00572">
    <property type="entry name" value="GLYCOSYL_HYDROL_F1_1"/>
    <property type="match status" value="1"/>
</dbReference>
<evidence type="ECO:0000256" key="3">
    <source>
        <dbReference type="PROSITE-ProRule" id="PRU10055"/>
    </source>
</evidence>
<organism evidence="5 6">
    <name type="scientific">Candidatus Enterococcus lemimoniae</name>
    <dbReference type="NCBI Taxonomy" id="1834167"/>
    <lineage>
        <taxon>Bacteria</taxon>
        <taxon>Bacillati</taxon>
        <taxon>Bacillota</taxon>
        <taxon>Bacilli</taxon>
        <taxon>Lactobacillales</taxon>
        <taxon>Enterococcaceae</taxon>
        <taxon>Enterococcus</taxon>
    </lineage>
</organism>
<reference evidence="5 6" key="2">
    <citation type="submission" date="2024-03" db="EMBL/GenBank/DDBJ databases">
        <title>The Genome Sequence of Enterococcus sp. DIV0727d.</title>
        <authorList>
            <consortium name="The Broad Institute Genomics Platform"/>
            <consortium name="The Broad Institute Microbial Omics Core"/>
            <consortium name="The Broad Institute Genomic Center for Infectious Diseases"/>
            <person name="Earl A."/>
            <person name="Manson A."/>
            <person name="Gilmore M."/>
            <person name="Schwartman J."/>
            <person name="Shea T."/>
            <person name="Abouelleil A."/>
            <person name="Cao P."/>
            <person name="Chapman S."/>
            <person name="Cusick C."/>
            <person name="Young S."/>
            <person name="Neafsey D."/>
            <person name="Nusbaum C."/>
            <person name="Birren B."/>
        </authorList>
    </citation>
    <scope>NUCLEOTIDE SEQUENCE [LARGE SCALE GENOMIC DNA]</scope>
    <source>
        <strain evidence="5 6">12C11_DIV0727</strain>
    </source>
</reference>
<dbReference type="InterPro" id="IPR001360">
    <property type="entry name" value="Glyco_hydro_1"/>
</dbReference>
<evidence type="ECO:0000256" key="4">
    <source>
        <dbReference type="RuleBase" id="RU003690"/>
    </source>
</evidence>
<dbReference type="EMBL" id="CP147248">
    <property type="protein sequence ID" value="WYJ87354.1"/>
    <property type="molecule type" value="Genomic_DNA"/>
</dbReference>
<accession>A0ABZ2T7K6</accession>
<sequence length="172" mass="20369">MTEQDRAKELVINKAGEVGSTEKEVIEGIYKGCSNPYLERNDWDWEIDPEGLWITLNRIYQRYEIPLIITENGLGAIDTLNEKHQIRDDYRIDYLKKHLEQVHLAIVQDGVEVFGFYPWSFIDLISTTSGFRKRYGFVYVDRTDTDVRELTRYKKDSFYWYQGVIRGNGKRL</sequence>
<dbReference type="InterPro" id="IPR018120">
    <property type="entry name" value="Glyco_hydro_1_AS"/>
</dbReference>
<protein>
    <submittedName>
        <fullName evidence="5">6-phospho-beta-glucosidase</fullName>
    </submittedName>
</protein>
<feature type="active site" description="Nucleophile" evidence="3">
    <location>
        <position position="71"/>
    </location>
</feature>
<evidence type="ECO:0000313" key="5">
    <source>
        <dbReference type="EMBL" id="WYJ87354.1"/>
    </source>
</evidence>
<name>A0ABZ2T7K6_9ENTE</name>
<evidence type="ECO:0000313" key="6">
    <source>
        <dbReference type="Proteomes" id="UP000195080"/>
    </source>
</evidence>
<dbReference type="PANTHER" id="PTHR10353">
    <property type="entry name" value="GLYCOSYL HYDROLASE"/>
    <property type="match status" value="1"/>
</dbReference>
<keyword evidence="2" id="KW-0326">Glycosidase</keyword>
<dbReference type="Proteomes" id="UP000195080">
    <property type="component" value="Chromosome"/>
</dbReference>
<dbReference type="PANTHER" id="PTHR10353:SF136">
    <property type="entry name" value="ARYL-PHOSPHO-BETA-D-GLUCOSIDASE BGLC"/>
    <property type="match status" value="1"/>
</dbReference>
<evidence type="ECO:0000256" key="1">
    <source>
        <dbReference type="ARBA" id="ARBA00010838"/>
    </source>
</evidence>
<dbReference type="PRINTS" id="PR00131">
    <property type="entry name" value="GLHYDRLASE1"/>
</dbReference>
<keyword evidence="6" id="KW-1185">Reference proteome</keyword>
<evidence type="ECO:0000256" key="2">
    <source>
        <dbReference type="ARBA" id="ARBA00023295"/>
    </source>
</evidence>
<comment type="similarity">
    <text evidence="1 4">Belongs to the glycosyl hydrolase 1 family.</text>
</comment>